<organism evidence="1">
    <name type="scientific">marine sediment metagenome</name>
    <dbReference type="NCBI Taxonomy" id="412755"/>
    <lineage>
        <taxon>unclassified sequences</taxon>
        <taxon>metagenomes</taxon>
        <taxon>ecological metagenomes</taxon>
    </lineage>
</organism>
<dbReference type="Gene3D" id="3.40.50.300">
    <property type="entry name" value="P-loop containing nucleotide triphosphate hydrolases"/>
    <property type="match status" value="1"/>
</dbReference>
<accession>X0WRE8</accession>
<dbReference type="EMBL" id="BARS01044189">
    <property type="protein sequence ID" value="GAG33504.1"/>
    <property type="molecule type" value="Genomic_DNA"/>
</dbReference>
<dbReference type="AlphaFoldDB" id="X0WRE8"/>
<reference evidence="1" key="1">
    <citation type="journal article" date="2014" name="Front. Microbiol.">
        <title>High frequency of phylogenetically diverse reductive dehalogenase-homologous genes in deep subseafloor sedimentary metagenomes.</title>
        <authorList>
            <person name="Kawai M."/>
            <person name="Futagami T."/>
            <person name="Toyoda A."/>
            <person name="Takaki Y."/>
            <person name="Nishi S."/>
            <person name="Hori S."/>
            <person name="Arai W."/>
            <person name="Tsubouchi T."/>
            <person name="Morono Y."/>
            <person name="Uchiyama I."/>
            <person name="Ito T."/>
            <person name="Fujiyama A."/>
            <person name="Inagaki F."/>
            <person name="Takami H."/>
        </authorList>
    </citation>
    <scope>NUCLEOTIDE SEQUENCE</scope>
    <source>
        <strain evidence="1">Expedition CK06-06</strain>
    </source>
</reference>
<feature type="non-terminal residue" evidence="1">
    <location>
        <position position="249"/>
    </location>
</feature>
<protein>
    <recommendedName>
        <fullName evidence="2">SF3 helicase domain-containing protein</fullName>
    </recommendedName>
</protein>
<evidence type="ECO:0008006" key="2">
    <source>
        <dbReference type="Google" id="ProtNLM"/>
    </source>
</evidence>
<dbReference type="InterPro" id="IPR027417">
    <property type="entry name" value="P-loop_NTPase"/>
</dbReference>
<evidence type="ECO:0000313" key="1">
    <source>
        <dbReference type="EMBL" id="GAG33504.1"/>
    </source>
</evidence>
<proteinExistence type="predicted"/>
<feature type="non-terminal residue" evidence="1">
    <location>
        <position position="1"/>
    </location>
</feature>
<gene>
    <name evidence="1" type="ORF">S01H1_66803</name>
</gene>
<comment type="caution">
    <text evidence="1">The sequence shown here is derived from an EMBL/GenBank/DDBJ whole genome shotgun (WGS) entry which is preliminary data.</text>
</comment>
<name>X0WRE8_9ZZZZ</name>
<sequence length="249" mass="28240">SFFRSYGFREIGGSEKQVLRCWRGEFYKWDAGIYKKITKDELKARLIMHLTKQGIETTTDVVNNVSMNLSSQAFLPNERVPDTWLSDSANTEVPSIAIVTKKEILTFKPDGGVEFSVNTPNFFALGKVPYTFNPDATCERWLQFLNEVTTEDEQLQRLLQQWAGYLLIPSQQYQCFMLLQGEAATGKGTFTRAIESMLGGDNCSAVPLRRFINNFALYQTYGMKLNVAGDAEEELTPQIEAIIKTWVGK</sequence>